<accession>A0A2B9QHA7</accession>
<name>A0A2B9QHA7_BACCE</name>
<dbReference type="Gene3D" id="3.40.1710.10">
    <property type="entry name" value="abc type-2 transporter like domain"/>
    <property type="match status" value="1"/>
</dbReference>
<gene>
    <name evidence="7" type="ORF">CN984_03370</name>
</gene>
<dbReference type="EMBL" id="NUIL01000001">
    <property type="protein sequence ID" value="PGO34317.1"/>
    <property type="molecule type" value="Genomic_DNA"/>
</dbReference>
<dbReference type="NCBIfam" id="TIGR03062">
    <property type="entry name" value="pip_yhgE_Cterm"/>
    <property type="match status" value="1"/>
</dbReference>
<reference evidence="7 8" key="1">
    <citation type="submission" date="2017-09" db="EMBL/GenBank/DDBJ databases">
        <title>Large-scale bioinformatics analysis of Bacillus genomes uncovers conserved roles of natural products in bacterial physiology.</title>
        <authorList>
            <consortium name="Agbiome Team Llc"/>
            <person name="Bleich R.M."/>
            <person name="Grubbs K.J."/>
            <person name="Santa Maria K.C."/>
            <person name="Allen S.E."/>
            <person name="Farag S."/>
            <person name="Shank E.A."/>
            <person name="Bowers A."/>
        </authorList>
    </citation>
    <scope>NUCLEOTIDE SEQUENCE [LARGE SCALE GENOMIC DNA]</scope>
    <source>
        <strain evidence="7 8">AFS050027</strain>
    </source>
</reference>
<protein>
    <submittedName>
        <fullName evidence="7">Phage infection protein</fullName>
    </submittedName>
</protein>
<dbReference type="GO" id="GO:0016020">
    <property type="term" value="C:membrane"/>
    <property type="evidence" value="ECO:0007669"/>
    <property type="project" value="UniProtKB-SubCell"/>
</dbReference>
<feature type="transmembrane region" description="Helical" evidence="5">
    <location>
        <begin position="916"/>
        <end position="937"/>
    </location>
</feature>
<keyword evidence="2 5" id="KW-0812">Transmembrane</keyword>
<evidence type="ECO:0000256" key="3">
    <source>
        <dbReference type="ARBA" id="ARBA00022989"/>
    </source>
</evidence>
<dbReference type="InterPro" id="IPR017500">
    <property type="entry name" value="Phage_infect_YhgE_N"/>
</dbReference>
<dbReference type="NCBIfam" id="TIGR03057">
    <property type="entry name" value="xxxLxxG_by_4"/>
    <property type="match status" value="14"/>
</dbReference>
<dbReference type="Proteomes" id="UP000223777">
    <property type="component" value="Unassembled WGS sequence"/>
</dbReference>
<feature type="transmembrane region" description="Helical" evidence="5">
    <location>
        <begin position="943"/>
        <end position="967"/>
    </location>
</feature>
<evidence type="ECO:0000256" key="2">
    <source>
        <dbReference type="ARBA" id="ARBA00022692"/>
    </source>
</evidence>
<evidence type="ECO:0000259" key="6">
    <source>
        <dbReference type="Pfam" id="PF12698"/>
    </source>
</evidence>
<dbReference type="NCBIfam" id="TIGR03061">
    <property type="entry name" value="pip_yhgE_Nterm"/>
    <property type="match status" value="1"/>
</dbReference>
<dbReference type="InterPro" id="IPR013525">
    <property type="entry name" value="ABC2_TM"/>
</dbReference>
<dbReference type="PANTHER" id="PTHR43077:SF5">
    <property type="entry name" value="PHAGE INFECTION PROTEIN"/>
    <property type="match status" value="1"/>
</dbReference>
<dbReference type="GO" id="GO:0140359">
    <property type="term" value="F:ABC-type transporter activity"/>
    <property type="evidence" value="ECO:0007669"/>
    <property type="project" value="InterPro"/>
</dbReference>
<evidence type="ECO:0000256" key="4">
    <source>
        <dbReference type="ARBA" id="ARBA00023136"/>
    </source>
</evidence>
<dbReference type="AlphaFoldDB" id="A0A2B9QHA7"/>
<dbReference type="PANTHER" id="PTHR43077">
    <property type="entry name" value="TRANSPORT PERMEASE YVFS-RELATED"/>
    <property type="match status" value="1"/>
</dbReference>
<feature type="domain" description="ABC-2 type transporter transmembrane" evidence="6">
    <location>
        <begin position="861"/>
        <end position="1045"/>
    </location>
</feature>
<keyword evidence="3 5" id="KW-1133">Transmembrane helix</keyword>
<feature type="transmembrane region" description="Helical" evidence="5">
    <location>
        <begin position="20"/>
        <end position="43"/>
    </location>
</feature>
<dbReference type="SUPFAM" id="SSF58104">
    <property type="entry name" value="Methyl-accepting chemotaxis protein (MCP) signaling domain"/>
    <property type="match status" value="2"/>
</dbReference>
<feature type="transmembrane region" description="Helical" evidence="5">
    <location>
        <begin position="877"/>
        <end position="896"/>
    </location>
</feature>
<dbReference type="InterPro" id="IPR051328">
    <property type="entry name" value="T7SS_ABC-Transporter"/>
</dbReference>
<evidence type="ECO:0000256" key="5">
    <source>
        <dbReference type="SAM" id="Phobius"/>
    </source>
</evidence>
<evidence type="ECO:0000313" key="7">
    <source>
        <dbReference type="EMBL" id="PGO34317.1"/>
    </source>
</evidence>
<keyword evidence="4 5" id="KW-0472">Membrane</keyword>
<proteinExistence type="predicted"/>
<evidence type="ECO:0000313" key="8">
    <source>
        <dbReference type="Proteomes" id="UP000223777"/>
    </source>
</evidence>
<dbReference type="Gene3D" id="1.10.287.950">
    <property type="entry name" value="Methyl-accepting chemotaxis protein"/>
    <property type="match status" value="3"/>
</dbReference>
<sequence>MKWHKLLSKEFAEIIKSKKILIPIIAVLFVPILYAGMFLWAFWDPYEQLDDLPVAVVNLDKGAELDGKPIEVGKGLVDNLKDNKSFKWEFVSEKEAKEGMEGRKYYMLVRIPDDFSSNATTLLKDDPKPLNLEYIPNESLNFLSSQIGGTAIEKIKSEVSSTLTKTYAEKMFDSIKDVSKGLADGADGANKLHDGASELHDGSSKVTDGLYTLQGKSGEMKDGVQKLADGSNKLVDGSGKVTNGLNTLNSKTGEIQIGIGKLQDGSGKVTDGLHVLNSNAGIGKLMDGSGKVTDGLHVLNSNTGIGKLMDGSGKVTDGLHVLNSNTGIGKLVDGSGKVTNGLNTLNSKTGEMQTGIGKLVDGSGKVTDGLNTLNSKTGEMQKGIGELHDGSEKVTDGLNKVVSKSDELKTGTTNLSNGMGKLVEGKIQLEKGSQEIQKGLQDLNSNVQNAAAGLEEMQSKVPSILNTVNQKIDGAGENINQLNGLTQSTAGDAKNAAQEVANLQKQIESLPKEYQEQLQPFITSAVKSTATVQQKATGVAGGTNKLNEEVKQLKGEINQTTNGLQNKLPNPEGMKTLAGGIEKLTNAQNEFVSKFHGFGEGLDNAKIGADKLKDGSVQLIDGVTQLQSGSGKVTVGLGQLSAEANQMAGGISQLADGSGQVTGGLGILSERANQMAGGINQLADGSSQVTGGLGTLSGGVSKLADGSGQVTGGLGTLSVGVTKLADGSSQVTGGLDTLSVGVSKLTDGSGQVTSGLGTLSVGANQMSGGVNQLADGSGQVTTGLGTLNGGLNKMSTGSTQLIDGVNKLADGSGKVTDGLVKVNDGSGELAEKLGEGAEKTGEVKGTDKTYDMFASPVKVKVEKMAEVPNYGTGFTPYFLSLGLFVGALLLSIVYPLRDTVGVPKSGFSWFISKFGVLLSVGIIQAIVADVILLFWLGVEVQSIPYFILFSIVTSLAFISLIQCLVTAFGDAGRFIAIITLIIQLTTSAGTFPLELIPKFLQPFNAWLPMTYSVSGLKAVVSSGDFNFMWQNIGILMIFIAVLSLGTIASLTWMHKRQFKNIAENQSIEA</sequence>
<dbReference type="RefSeq" id="WP_098763229.1">
    <property type="nucleotide sequence ID" value="NZ_NUIL01000001.1"/>
</dbReference>
<dbReference type="InterPro" id="IPR017501">
    <property type="entry name" value="Phage_infect_YhgE_C"/>
</dbReference>
<feature type="transmembrane region" description="Helical" evidence="5">
    <location>
        <begin position="1032"/>
        <end position="1053"/>
    </location>
</feature>
<evidence type="ECO:0000256" key="1">
    <source>
        <dbReference type="ARBA" id="ARBA00004141"/>
    </source>
</evidence>
<comment type="caution">
    <text evidence="7">The sequence shown here is derived from an EMBL/GenBank/DDBJ whole genome shotgun (WGS) entry which is preliminary data.</text>
</comment>
<dbReference type="Pfam" id="PF12698">
    <property type="entry name" value="ABC2_membrane_3"/>
    <property type="match status" value="2"/>
</dbReference>
<comment type="subcellular location">
    <subcellularLocation>
        <location evidence="1">Membrane</location>
        <topology evidence="1">Multi-pass membrane protein</topology>
    </subcellularLocation>
</comment>
<feature type="domain" description="ABC-2 type transporter transmembrane" evidence="6">
    <location>
        <begin position="24"/>
        <end position="170"/>
    </location>
</feature>
<feature type="transmembrane region" description="Helical" evidence="5">
    <location>
        <begin position="974"/>
        <end position="993"/>
    </location>
</feature>
<organism evidence="7 8">
    <name type="scientific">Bacillus cereus</name>
    <dbReference type="NCBI Taxonomy" id="1396"/>
    <lineage>
        <taxon>Bacteria</taxon>
        <taxon>Bacillati</taxon>
        <taxon>Bacillota</taxon>
        <taxon>Bacilli</taxon>
        <taxon>Bacillales</taxon>
        <taxon>Bacillaceae</taxon>
        <taxon>Bacillus</taxon>
        <taxon>Bacillus cereus group</taxon>
    </lineage>
</organism>
<dbReference type="InterPro" id="IPR023908">
    <property type="entry name" value="xxxLxxG_rpt"/>
</dbReference>